<evidence type="ECO:0000313" key="7">
    <source>
        <dbReference type="EMBL" id="MCT9003286.1"/>
    </source>
</evidence>
<proteinExistence type="inferred from homology"/>
<sequence length="457" mass="48909">MTRVLEVWLEGTHAGQFVHANDGAVTFTYDQDAPDTPISLSLPRDGSGTRASASNFLENILPDHDTTRARMAAAYGASSPDTFDLLHAAGGDIAGGLVILPEGEAPTPADRAELNPVLVEETAGRISSIKRDPDSFYPSEVPARFSLAGTQGKFALAEIDGYWYWSNATLPSTHIIKPGNPKLHGIERAEVAALALAPLAGVPAPVATVLNAEDQTAFMVERFDRDRSHGDIPRRLHAEDLAQSLGIGPKSKYNVSVKQVADIIGTVDDDGSILRSFLRQLTFNTLIGNADAHAKNYSLMLGSRGARLAPLYDAVPVMLYPTYDQKLAMRIAGARHPQAAGPDHWRKLARTIGVDEDEMQSIVTSVASGIREHNESAWTTLAVDQGVLVRNAVDRNVDVALGVKKPSETARTGTITVQDGVHRRKTTASSTPGSFAPKRNSAPVGELSAQIETESDG</sequence>
<dbReference type="RefSeq" id="WP_261607817.1">
    <property type="nucleotide sequence ID" value="NZ_JAODOR010000022.1"/>
</dbReference>
<keyword evidence="8" id="KW-1185">Reference proteome</keyword>
<dbReference type="PANTHER" id="PTHR37419">
    <property type="entry name" value="SERINE/THREONINE-PROTEIN KINASE TOXIN HIPA"/>
    <property type="match status" value="1"/>
</dbReference>
<evidence type="ECO:0000313" key="8">
    <source>
        <dbReference type="Proteomes" id="UP001300496"/>
    </source>
</evidence>
<protein>
    <submittedName>
        <fullName evidence="7">HipA domain-containing protein</fullName>
    </submittedName>
</protein>
<accession>A0ABT2PF75</accession>
<keyword evidence="3" id="KW-0418">Kinase</keyword>
<evidence type="ECO:0000256" key="4">
    <source>
        <dbReference type="SAM" id="MobiDB-lite"/>
    </source>
</evidence>
<gene>
    <name evidence="7" type="ORF">N4R40_13065</name>
</gene>
<organism evidence="7 8">
    <name type="scientific">Microbacterium memoriense</name>
    <dbReference type="NCBI Taxonomy" id="2978350"/>
    <lineage>
        <taxon>Bacteria</taxon>
        <taxon>Bacillati</taxon>
        <taxon>Actinomycetota</taxon>
        <taxon>Actinomycetes</taxon>
        <taxon>Micrococcales</taxon>
        <taxon>Microbacteriaceae</taxon>
        <taxon>Microbacterium</taxon>
    </lineage>
</organism>
<evidence type="ECO:0000256" key="2">
    <source>
        <dbReference type="ARBA" id="ARBA00022679"/>
    </source>
</evidence>
<feature type="domain" description="HipA N-terminal subdomain 1" evidence="6">
    <location>
        <begin position="5"/>
        <end position="99"/>
    </location>
</feature>
<dbReference type="InterPro" id="IPR012893">
    <property type="entry name" value="HipA-like_C"/>
</dbReference>
<feature type="region of interest" description="Disordered" evidence="4">
    <location>
        <begin position="420"/>
        <end position="457"/>
    </location>
</feature>
<evidence type="ECO:0000256" key="3">
    <source>
        <dbReference type="ARBA" id="ARBA00022777"/>
    </source>
</evidence>
<comment type="caution">
    <text evidence="7">The sequence shown here is derived from an EMBL/GenBank/DDBJ whole genome shotgun (WGS) entry which is preliminary data.</text>
</comment>
<feature type="domain" description="HipA-like C-terminal" evidence="5">
    <location>
        <begin position="145"/>
        <end position="371"/>
    </location>
</feature>
<dbReference type="Proteomes" id="UP001300496">
    <property type="component" value="Unassembled WGS sequence"/>
</dbReference>
<dbReference type="Pfam" id="PF13657">
    <property type="entry name" value="Couple_hipA"/>
    <property type="match status" value="1"/>
</dbReference>
<evidence type="ECO:0000259" key="6">
    <source>
        <dbReference type="Pfam" id="PF13657"/>
    </source>
</evidence>
<evidence type="ECO:0000256" key="1">
    <source>
        <dbReference type="ARBA" id="ARBA00010164"/>
    </source>
</evidence>
<evidence type="ECO:0000259" key="5">
    <source>
        <dbReference type="Pfam" id="PF07804"/>
    </source>
</evidence>
<dbReference type="InterPro" id="IPR052028">
    <property type="entry name" value="HipA_Ser/Thr_kinase"/>
</dbReference>
<dbReference type="PANTHER" id="PTHR37419:SF1">
    <property type="entry name" value="SERINE_THREONINE-PROTEIN KINASE TOXIN HIPA"/>
    <property type="match status" value="1"/>
</dbReference>
<dbReference type="NCBIfam" id="TIGR03071">
    <property type="entry name" value="couple_hipA"/>
    <property type="match status" value="1"/>
</dbReference>
<dbReference type="InterPro" id="IPR017508">
    <property type="entry name" value="HipA_N1"/>
</dbReference>
<reference evidence="7 8" key="1">
    <citation type="journal article" date="2024" name="Int. J. Syst. Evol. Microbiol.">
        <title>Microbacterium memoriense sp. nov., a member of the Actinomycetota from marine beach sediment of the north coast of Portugal.</title>
        <authorList>
            <person name="Santos J.D.N.D."/>
            <person name="Klimek D."/>
            <person name="Calusinska M."/>
            <person name="Lobo-da-Cunha A."/>
            <person name="Catita J."/>
            <person name="Goncalves H."/>
            <person name="Gonzalez I."/>
            <person name="Lage O.M."/>
        </authorList>
    </citation>
    <scope>NUCLEOTIDE SEQUENCE [LARGE SCALE GENOMIC DNA]</scope>
    <source>
        <strain evidence="7 8">PMIC_1C1B</strain>
    </source>
</reference>
<name>A0ABT2PF75_9MICO</name>
<dbReference type="EMBL" id="JAODOR010000022">
    <property type="protein sequence ID" value="MCT9003286.1"/>
    <property type="molecule type" value="Genomic_DNA"/>
</dbReference>
<dbReference type="Pfam" id="PF07804">
    <property type="entry name" value="HipA_C"/>
    <property type="match status" value="1"/>
</dbReference>
<keyword evidence="2" id="KW-0808">Transferase</keyword>
<dbReference type="Gene3D" id="1.10.1070.20">
    <property type="match status" value="1"/>
</dbReference>
<comment type="similarity">
    <text evidence="1">Belongs to the HipA Ser/Thr kinase family.</text>
</comment>